<name>A0A8S1QYP2_9CILI</name>
<keyword evidence="1" id="KW-0808">Transferase</keyword>
<dbReference type="Pfam" id="PF00632">
    <property type="entry name" value="HECT"/>
    <property type="match status" value="1"/>
</dbReference>
<dbReference type="InterPro" id="IPR050409">
    <property type="entry name" value="E3_ubiq-protein_ligase"/>
</dbReference>
<comment type="caution">
    <text evidence="4">The sequence shown here is derived from an EMBL/GenBank/DDBJ whole genome shotgun (WGS) entry which is preliminary data.</text>
</comment>
<keyword evidence="5" id="KW-1185">Reference proteome</keyword>
<feature type="domain" description="HECT" evidence="3">
    <location>
        <begin position="2665"/>
        <end position="2988"/>
    </location>
</feature>
<dbReference type="GO" id="GO:0006511">
    <property type="term" value="P:ubiquitin-dependent protein catabolic process"/>
    <property type="evidence" value="ECO:0007669"/>
    <property type="project" value="TreeGrafter"/>
</dbReference>
<dbReference type="GO" id="GO:0000209">
    <property type="term" value="P:protein polyubiquitination"/>
    <property type="evidence" value="ECO:0007669"/>
    <property type="project" value="TreeGrafter"/>
</dbReference>
<dbReference type="EMBL" id="CAJJDN010000127">
    <property type="protein sequence ID" value="CAD8120549.1"/>
    <property type="molecule type" value="Genomic_DNA"/>
</dbReference>
<feature type="active site" description="Glycyl thioester intermediate" evidence="2">
    <location>
        <position position="2955"/>
    </location>
</feature>
<dbReference type="OrthoDB" id="409931at2759"/>
<sequence length="2988" mass="354946">MKNQLKAQKLSEEDEYMKNLIDSFNLEELKNCLENKDKKYDIESANILQYLLDKIDENLEKVVGELQNNSWFDCSKVLKFIEQGMHFNSDFKQSYNNFLRINFKSYKHLIDIIEYTDDLRIYEYVLQILKQFNFKDRQDLNLRILYFYKILYDHLNSQASKKIDLIDYYHQDAKYKSMTNYPIEKLQYDIEYYLPTNLMKSYEQFSQCCIQTNRLQGEIQIKTIQIIDDNSISALNLSRKLLNMHDQNFSPLIEILKYKILIRRGLLSNSKETTEQTRNIIIKLHLKSFQYLQNFLESNKNFPREFNYEVTDFKFVENFNLFKLETIDALVLKELLLSYSNNINYFYNKKKDEELLALISGVLSMQHIEQNEQILGYPLKYSTQIMNERIARNELISSSIFKFFKTSSFTQFFVKYQFTNEILKILKRSLSIEDNKLMLPPQSLILAISLLSFLSKCSDLQRNYQIFDYLLIRAEYYINQSLSLQKPTEKGYIQITMAEADEIISGVIEAIIQVFDTKFFKSTHNMIEEYEILNNNLNRGSVLATKILSSNLLGIILNSLQQTIQLNKTIEITFKLVSKLLQAAPQLTVKTIETNLPDFLNKIIQKIEMVELTTKKMKNILDFYQMISQQENGFQKFNNDIITFIDNVLLYHFITQELINNEALKDLAKKIKKYVKDSIHKEQTIKLINQKFIKVLQILIEQLSDRQNQLNYSDSQFESQFHKIIKKKEAIEQFIKEITWNNQMLYSEEYFDIFMMLFKIPQFKDFEFFGLDPKKCLIKVLELIKLRECSLDKTQFIVLNKQNFLDKCSPQIYQETSQFSEILHYFREIGETIENQIFKPDLLDKCIFIFEILINSQLRNQESKIAKIKQQDHPDHPCTYLLSLIIQLIFKFQDKKKIVQFVDSFFTKILNYGPEIALQMLSQIIKKISKFGFEIQNMIMNSKLSDNLHNTLENYIIKSVNPNIQLIKNFEDILKLLYDCSRLSNSLSIKIKMIQDIQKYISIIQNSSHQSIKTIQQYLLLQGQLMQRQNFLDPKNNNHSLQSKNKDLDLIKKLEKTGLERQYINLILNQNPDFKTAQDFLNYEAMSRQQFINGQNLQKLNNQQIDETVQNLIYIEIEQETLRNCIQRSFFLLPNSVIDILQDLDIQIDELELYNCLELIVYQLFNIKLNFKGNGQEHQQILSQPIANINSLIVALHLLYKQNNLPKDQDQFIFELLKLLDVLLKKEDQLEQQGFLAINFSLANLYKLNTDDYNILVLVLNRIKKILIDSNVKNHTTSKICIEIFVKVFQKSKKLLNEFVCKENVLETLFKLKGDYKYQFFSLSKLAMSIVYDQTLIRVQLETQIKNILFNQEKNQIQKTNQNLQQQYYYNQNTYPICFQPTYYNVYTKEQLKISKNHTALLDLQKENLYKEDFTYIMIQLFEEQVNDENLILKKGIALNTLNQIEQETLRNCIQRSFFLLPNSVIDILQDLDIQIDELELYNCLELIVYQLFNIKLNFKGNGQEHQQILSQPIANINSLIVALHLLYKQNNLPKDQDQFIFELLKLLDVLLKKEDQLEQQGFLAINFSLANLYKLNTDDYNILVLVLNRIKKILIDSNVKNHTTSKICIEIFVKVFQKSKKLLNEFVCKENVLETLFKLKGDYKYQFFSLSKLAMSIVYDQTLIRVQLETQIKNILFNQEKNQIQKTNQNLQQQYYYNQNTYPICFQPTYYNVYTKEQLKISKNHTALLDLQKENLYKEDFTYIMIQLFEEQVNDENLILKKGIALNTLNCMSTNGNPILQVNFKPKQETQILIRLLVQQMIESYFQNNQQYQYHWNTIFDVLQLLIQKFPILLPYLLKINCSNFLEKYYRGIDSSKITSKISFLTLITRFINPSNNFIFYICLDNLVLYRKSDNVIVPFAYDIRRLIIRELFVEISKSIKVLDDKVCQFSNILMNLLQIKSVAKICIQNINDPQNSFNFIKTYIEGIKNFDIRQHFIYKNQLFFILNTLNMLYSVAINLLLDKTEPIQVNSFQMSSAKINHQIFSNFMLHFQDRVKQNIVKLLFQKWPLLTIKNGKLFDEAQMEEEQEISCNQQMNIENYENQFEICAEAIEQESINWVDLDENYQVKQNLSSNKNNLEIQKFKNYHMDDKKDEFLCNSGYFNIDFKIQLPQQFQQLLSQFKKLLPGQTELPIWSSTRLWQNEIYLNSKVQILNIDHKDNFQQQIYEQQIQLDDQNWLALYTQIQNKIKSVQNGRKQTLKLLGFVDDQFLQLVTKILQVDDNFDDLINSFLMNLSNSSSIANQIIDYLINKLDIIKKQNVDKDMFIVTRTLIVNDFNYYSKFISPKILQNLLNVEKTSKNNLSSQNFKIMTNLLFWWKQDNNLELLLKVFRNFLKNEQNIEKFNFQRFEPLYTLFKQENNNQRIQQLIKFISIIFKNDDNIVKFQILIKKDLKQVVQNIDKHIKQNDTNDQITVQGDGIKKIFQLIYHLQYNQKNANSNLKKHWLWIQETSEFEQFWKNIEKIISSIQSQQEYNSSLLPYIEIIFILSEIINPTESQSDSFQVLQLSQMQLSSSSQDHNGFDFKKLFKKLGQDGKVYINSIIKEQIEIQKATMSKLEGINCNLRKRSFLEYFFKQHSNIISFEVKKIYFRNNIDQIRLRDELLIQINMDTVFQDSYRFIRNLDSNQLKRDFAINFVGQNAQDLGGPRRHWFKILTQEFVVPQHQLFIHTPNRSFYEINTEFNDDHHLNKFEFIGKIFAKAIMQDCLIYVKYPNYFFKHILGINLFINDFDEDLYKSMKYIKDNNNISKLDCVFTYCTKKGEEKELIPGGKDIQVTDETKKEFIKKYCHQYMAKNIEPQMKAIQKGFYTIIPKNLIAIFDLSQFKKLFCGQEYINVEDLIQNLKYNQADIQLIRWLENILRTFNQDMLARFVNFVTGTNLVPAGGFQDLVRPIEILIRDHITDINCKFPEAYTCFNRLVIPAYDSEEILREKLELALNDENDNFQRG</sequence>
<dbReference type="PANTHER" id="PTHR11254">
    <property type="entry name" value="HECT DOMAIN UBIQUITIN-PROTEIN LIGASE"/>
    <property type="match status" value="1"/>
</dbReference>
<evidence type="ECO:0000313" key="5">
    <source>
        <dbReference type="Proteomes" id="UP000692954"/>
    </source>
</evidence>
<evidence type="ECO:0000259" key="3">
    <source>
        <dbReference type="PROSITE" id="PS50237"/>
    </source>
</evidence>
<gene>
    <name evidence="4" type="ORF">PSON_ATCC_30995.1.T1270005</name>
</gene>
<dbReference type="GO" id="GO:0061630">
    <property type="term" value="F:ubiquitin protein ligase activity"/>
    <property type="evidence" value="ECO:0007669"/>
    <property type="project" value="TreeGrafter"/>
</dbReference>
<evidence type="ECO:0000313" key="4">
    <source>
        <dbReference type="EMBL" id="CAD8120549.1"/>
    </source>
</evidence>
<protein>
    <recommendedName>
        <fullName evidence="3">HECT domain-containing protein</fullName>
    </recommendedName>
</protein>
<keyword evidence="2" id="KW-0833">Ubl conjugation pathway</keyword>
<proteinExistence type="predicted"/>
<dbReference type="GO" id="GO:0005737">
    <property type="term" value="C:cytoplasm"/>
    <property type="evidence" value="ECO:0007669"/>
    <property type="project" value="TreeGrafter"/>
</dbReference>
<dbReference type="InterPro" id="IPR000569">
    <property type="entry name" value="HECT_dom"/>
</dbReference>
<evidence type="ECO:0000256" key="1">
    <source>
        <dbReference type="ARBA" id="ARBA00022679"/>
    </source>
</evidence>
<evidence type="ECO:0000256" key="2">
    <source>
        <dbReference type="PROSITE-ProRule" id="PRU00104"/>
    </source>
</evidence>
<dbReference type="Proteomes" id="UP000692954">
    <property type="component" value="Unassembled WGS sequence"/>
</dbReference>
<dbReference type="PANTHER" id="PTHR11254:SF67">
    <property type="entry name" value="E3 UBIQUITIN-PROTEIN LIGASE HUWE1"/>
    <property type="match status" value="1"/>
</dbReference>
<reference evidence="4" key="1">
    <citation type="submission" date="2021-01" db="EMBL/GenBank/DDBJ databases">
        <authorList>
            <consortium name="Genoscope - CEA"/>
            <person name="William W."/>
        </authorList>
    </citation>
    <scope>NUCLEOTIDE SEQUENCE</scope>
</reference>
<organism evidence="4 5">
    <name type="scientific">Paramecium sonneborni</name>
    <dbReference type="NCBI Taxonomy" id="65129"/>
    <lineage>
        <taxon>Eukaryota</taxon>
        <taxon>Sar</taxon>
        <taxon>Alveolata</taxon>
        <taxon>Ciliophora</taxon>
        <taxon>Intramacronucleata</taxon>
        <taxon>Oligohymenophorea</taxon>
        <taxon>Peniculida</taxon>
        <taxon>Parameciidae</taxon>
        <taxon>Paramecium</taxon>
    </lineage>
</organism>
<dbReference type="PROSITE" id="PS50237">
    <property type="entry name" value="HECT"/>
    <property type="match status" value="1"/>
</dbReference>
<dbReference type="SMART" id="SM00119">
    <property type="entry name" value="HECTc"/>
    <property type="match status" value="1"/>
</dbReference>
<accession>A0A8S1QYP2</accession>